<dbReference type="InterPro" id="IPR036237">
    <property type="entry name" value="Xyl_isomerase-like_sf"/>
</dbReference>
<feature type="non-terminal residue" evidence="1">
    <location>
        <position position="71"/>
    </location>
</feature>
<organism evidence="1">
    <name type="scientific">marine sediment metagenome</name>
    <dbReference type="NCBI Taxonomy" id="412755"/>
    <lineage>
        <taxon>unclassified sequences</taxon>
        <taxon>metagenomes</taxon>
        <taxon>ecological metagenomes</taxon>
    </lineage>
</organism>
<dbReference type="Gene3D" id="3.20.20.150">
    <property type="entry name" value="Divalent-metal-dependent TIM barrel enzymes"/>
    <property type="match status" value="1"/>
</dbReference>
<proteinExistence type="predicted"/>
<sequence length="71" mass="7851">MKFSFMTFSCPEATLDEAIGLAKKYGYDGIEPRVSAEHKHGIEFDSSKALRDECRQKSEKGGIEFACVATS</sequence>
<protein>
    <recommendedName>
        <fullName evidence="2">Xylose isomerase-like TIM barrel domain-containing protein</fullName>
    </recommendedName>
</protein>
<gene>
    <name evidence="1" type="ORF">S01H1_57149</name>
</gene>
<reference evidence="1" key="1">
    <citation type="journal article" date="2014" name="Front. Microbiol.">
        <title>High frequency of phylogenetically diverse reductive dehalogenase-homologous genes in deep subseafloor sedimentary metagenomes.</title>
        <authorList>
            <person name="Kawai M."/>
            <person name="Futagami T."/>
            <person name="Toyoda A."/>
            <person name="Takaki Y."/>
            <person name="Nishi S."/>
            <person name="Hori S."/>
            <person name="Arai W."/>
            <person name="Tsubouchi T."/>
            <person name="Morono Y."/>
            <person name="Uchiyama I."/>
            <person name="Ito T."/>
            <person name="Fujiyama A."/>
            <person name="Inagaki F."/>
            <person name="Takami H."/>
        </authorList>
    </citation>
    <scope>NUCLEOTIDE SEQUENCE</scope>
    <source>
        <strain evidence="1">Expedition CK06-06</strain>
    </source>
</reference>
<dbReference type="AlphaFoldDB" id="X0WIE8"/>
<name>X0WIE8_9ZZZZ</name>
<dbReference type="SUPFAM" id="SSF51658">
    <property type="entry name" value="Xylose isomerase-like"/>
    <property type="match status" value="1"/>
</dbReference>
<evidence type="ECO:0008006" key="2">
    <source>
        <dbReference type="Google" id="ProtNLM"/>
    </source>
</evidence>
<accession>X0WIE8</accession>
<dbReference type="EMBL" id="BARS01037258">
    <property type="protein sequence ID" value="GAG24288.1"/>
    <property type="molecule type" value="Genomic_DNA"/>
</dbReference>
<evidence type="ECO:0000313" key="1">
    <source>
        <dbReference type="EMBL" id="GAG24288.1"/>
    </source>
</evidence>
<comment type="caution">
    <text evidence="1">The sequence shown here is derived from an EMBL/GenBank/DDBJ whole genome shotgun (WGS) entry which is preliminary data.</text>
</comment>